<feature type="region of interest" description="Disordered" evidence="1">
    <location>
        <begin position="1778"/>
        <end position="1943"/>
    </location>
</feature>
<feature type="region of interest" description="Disordered" evidence="1">
    <location>
        <begin position="1964"/>
        <end position="2292"/>
    </location>
</feature>
<organism evidence="2 3">
    <name type="scientific">Tremella mesenterica</name>
    <name type="common">Jelly fungus</name>
    <dbReference type="NCBI Taxonomy" id="5217"/>
    <lineage>
        <taxon>Eukaryota</taxon>
        <taxon>Fungi</taxon>
        <taxon>Dikarya</taxon>
        <taxon>Basidiomycota</taxon>
        <taxon>Agaricomycotina</taxon>
        <taxon>Tremellomycetes</taxon>
        <taxon>Tremellales</taxon>
        <taxon>Tremellaceae</taxon>
        <taxon>Tremella</taxon>
    </lineage>
</organism>
<evidence type="ECO:0000313" key="2">
    <source>
        <dbReference type="EMBL" id="RXK36174.1"/>
    </source>
</evidence>
<evidence type="ECO:0000256" key="1">
    <source>
        <dbReference type="SAM" id="MobiDB-lite"/>
    </source>
</evidence>
<feature type="compositionally biased region" description="Polar residues" evidence="1">
    <location>
        <begin position="1697"/>
        <end position="1707"/>
    </location>
</feature>
<feature type="compositionally biased region" description="Polar residues" evidence="1">
    <location>
        <begin position="1810"/>
        <end position="1828"/>
    </location>
</feature>
<dbReference type="InParanoid" id="A0A4Q1BE10"/>
<evidence type="ECO:0000313" key="3">
    <source>
        <dbReference type="Proteomes" id="UP000289152"/>
    </source>
</evidence>
<feature type="compositionally biased region" description="Basic and acidic residues" evidence="1">
    <location>
        <begin position="204"/>
        <end position="214"/>
    </location>
</feature>
<feature type="compositionally biased region" description="Polar residues" evidence="1">
    <location>
        <begin position="1978"/>
        <end position="1994"/>
    </location>
</feature>
<feature type="compositionally biased region" description="Polar residues" evidence="1">
    <location>
        <begin position="1471"/>
        <end position="1487"/>
    </location>
</feature>
<feature type="region of interest" description="Disordered" evidence="1">
    <location>
        <begin position="322"/>
        <end position="373"/>
    </location>
</feature>
<feature type="compositionally biased region" description="Polar residues" evidence="1">
    <location>
        <begin position="169"/>
        <end position="188"/>
    </location>
</feature>
<feature type="compositionally biased region" description="Basic residues" evidence="1">
    <location>
        <begin position="1844"/>
        <end position="1853"/>
    </location>
</feature>
<protein>
    <recommendedName>
        <fullName evidence="4">Telomere-associated protein Rif1 N-terminal domain-containing protein</fullName>
    </recommendedName>
</protein>
<feature type="compositionally biased region" description="Low complexity" evidence="1">
    <location>
        <begin position="2069"/>
        <end position="2129"/>
    </location>
</feature>
<dbReference type="EMBL" id="SDIL01000106">
    <property type="protein sequence ID" value="RXK36174.1"/>
    <property type="molecule type" value="Genomic_DNA"/>
</dbReference>
<dbReference type="Proteomes" id="UP000289152">
    <property type="component" value="Unassembled WGS sequence"/>
</dbReference>
<feature type="compositionally biased region" description="Polar residues" evidence="1">
    <location>
        <begin position="1925"/>
        <end position="1943"/>
    </location>
</feature>
<feature type="compositionally biased region" description="Pro residues" evidence="1">
    <location>
        <begin position="2180"/>
        <end position="2190"/>
    </location>
</feature>
<dbReference type="OrthoDB" id="2591260at2759"/>
<proteinExistence type="predicted"/>
<feature type="region of interest" description="Disordered" evidence="1">
    <location>
        <begin position="164"/>
        <end position="228"/>
    </location>
</feature>
<evidence type="ECO:0008006" key="4">
    <source>
        <dbReference type="Google" id="ProtNLM"/>
    </source>
</evidence>
<feature type="compositionally biased region" description="Polar residues" evidence="1">
    <location>
        <begin position="1778"/>
        <end position="1790"/>
    </location>
</feature>
<sequence>MSYHVPLTSHDNFKHKIHPSSPLDTPSAKCLVVSSPNDRSLIPLGPSKLIAGVSHKKAVFFSPRNDTKTFNANDIIYQPSNPPSIRSYRDQIPSDSPTSSSSPSSPLPTEPRSILKSRCSEIRVAASVEEGTLNNKEAARLVVCGKRPKLLTRDSFQLAMIRKAAADSPRSTSNLQKGSKTDGDSINPSEEIPGSDDSVMSDGDDTKSVEKENDSSEEEEPIEEDGALATSSLVEIILDGAEDLLTLEEAYTTLTMRLRQRMVKPSTPISSKKSQNIPDSRQIQIQDFDIDSDALRFIRPIRDEVPAMVRALQRDLQRLLGKVPNGDTTSNDGSSSPFRSINPLLPIRTSTPNRMQPTPSPTPKTRQGFSEAEVRYRREASGVGSAALRLLALIFTTKELYSCFSEADLQALLEHVLIIPRTPKMPTPNPKRTYYLAIVVLAQMRIPQSSVQPTKDKVVRAVEAALEESFSLTNGVGEKGISLAKKESFSAVVNLISNYPSIFYQHYSELLPVCIHELSSTNILIRNKAASVISAFAAAKLNLLSEARTKVVTQQDGPSKDSFLKLRAMIQKSEFFVVAQLKTARKDPSRPGVLYSHSGERRTEWSALEQMLKDTVSNNHQAGWACSTWAGLVTLMGGAYNSSGLARDFDHIIDRSLQASTNTVRPILARSAWNHAIHSYLSSGSFTSVSDTYNLIQSYKPFSASGQQDPSQRLDTIMLPFRLSIQLASVPAQTTFVEVPNPEGGSTARGQWRRAEKSKKQQWMIVCGKAAIVLVYAFSGICLTHQDQPAKESLSISGIPSSDGMIPANNVEETRLELQDKVWEKVVKMIIGNLAGLQGLDELKLQSWGILRAITSVSIENTTSIELERDTTVDNILRGLKKDTMQMQGNISSQRSKWDLDRILTKKYICGEFYYPEKDKDMTSSLVLAELEREGVRVEEIPSWGAKWVTSRLEEVLGVFQDCLSGIRGLNNYNIVQTTDIQKLGTPLHPVNSNIPINSSNPVTPTLSHTFKNTIPNYITLSENIPFPLDLSITWKNILLSLKSTRNESEAQFNKGLTILLRHLVQIFNYPPDQYLPMWYQGQESSLLNLNSVRIGLISHLVHMMIQVLGKEVFCLPLILPNADLNPVATAEQSSSTQLDLVISKLAFGHNTSNQATLAGSLLGQILRIKLTGEITFITRKTLRELSQTLLDIACLAPNQGKLLGDLTNCIPFIFQDQELQLDVWRMLVMKWVEVVDLNPSTTIGGTNYTGGLLFSLLSLPFKPQGSVEWFRGVDSNTRKTAHENDNEPINQISHDQTTEVEQGQVNENIHENSTEKLNAKENDKQQECEILNDLQIWSNLLRTTILRFRAKRVGTNMGVLESLAGHLNDYLTEETIIMPMTIKCLTEAIRWVDSGLREENVVGQINETVVPENLLELVDKTLRLVYASRVGSDWGVREGNVRSENVGEEDEVVLENATSEQNAERRSRDNSAPQDGESNIRKNTQNEQKLITSAASELLSAVGEMIIAIPSTAIYEVLRLMKESLSIWLADDSVMVVEEDAVKLDNLYISILSSLLPAFESGHITLDSTIVNALVDIYAPRLSLAQSAEVPKTFQKFWNMTFGKVENLEYSPDVKEFLRDLSCAIPGMIQVQGLDLKGVMSEEESLSKYPHSQSLRTTTIIQVDNVERPLVPITTEDVVTPNEVLPELDQSYDADVSQTPSNSQPVKSAPVQVNEPSSHHHVLDPEAALSSEVHVSEADITTSNVPTPQSDPGISGEHEIPPAQPEVSVIDHSQTHPLIHPSVTSSSDTPDLVEEATKTNKAESHTDETVISETTNSQLNHIPTSSEGDVFGPTKIPKIRDRRDKRRSKRSHIPSSHRGLSRHESLPSFSGTSQEADSDDEIVSMIDPDVSPVKKQKPNLSISISAPFLPTSDQDQNTKEGQENHVQQEQYGKTGENVSISDQRQSFISSATRWLGRIPSLGGLFSPALEQGRDPISRSSYDTPSQDVVQSSHGNDDEESIPSSQNSVSRKRKRIPFVELPTSKRQRKDRSALSRSSSSTSIGSCSRSKVSGSGSRSGTYSPPTTQKSGSFTTSSRSNSSIKLKSRSSSSIPTKSRASFSIDIDSHSSTSTKSVSRTDSSSFSSRSSRAGSVKDEPIAIDSDEEEDELLLSPESAARFREEAALELELERINGDNDQPPSSPSPPPRPLPSRGRNVSSRRSLSNTQHRLGRNRSSQSINVSQTSMNQENYHSSSMSDKHTSVTFSKNQDMGKSTSSTSSKLKESDKDVSPSLSKHEEKGETQSSGRFDDAPETIHLSPLAQRLVQARTALPADHPYLTSPIRRTGEQTRVLRMVEEAAQAKDVVEGLDWDGLLVLMENVELLRRAATKNLREKVKETERLKKGM</sequence>
<feature type="compositionally biased region" description="Polar residues" evidence="1">
    <location>
        <begin position="326"/>
        <end position="339"/>
    </location>
</feature>
<feature type="region of interest" description="Disordered" evidence="1">
    <location>
        <begin position="73"/>
        <end position="115"/>
    </location>
</feature>
<feature type="compositionally biased region" description="Basic and acidic residues" evidence="1">
    <location>
        <begin position="2157"/>
        <end position="2174"/>
    </location>
</feature>
<feature type="compositionally biased region" description="Polar residues" evidence="1">
    <location>
        <begin position="348"/>
        <end position="368"/>
    </location>
</feature>
<name>A0A4Q1BE10_TREME</name>
<feature type="compositionally biased region" description="Basic and acidic residues" evidence="1">
    <location>
        <begin position="2261"/>
        <end position="2281"/>
    </location>
</feature>
<accession>A0A4Q1BE10</accession>
<feature type="region of interest" description="Disordered" evidence="1">
    <location>
        <begin position="1694"/>
        <end position="1762"/>
    </location>
</feature>
<feature type="compositionally biased region" description="Polar residues" evidence="1">
    <location>
        <begin position="2195"/>
        <end position="2252"/>
    </location>
</feature>
<comment type="caution">
    <text evidence="2">The sequence shown here is derived from an EMBL/GenBank/DDBJ whole genome shotgun (WGS) entry which is preliminary data.</text>
</comment>
<keyword evidence="3" id="KW-1185">Reference proteome</keyword>
<feature type="compositionally biased region" description="Polar residues" evidence="1">
    <location>
        <begin position="1740"/>
        <end position="1753"/>
    </location>
</feature>
<feature type="compositionally biased region" description="Acidic residues" evidence="1">
    <location>
        <begin position="215"/>
        <end position="226"/>
    </location>
</feature>
<reference evidence="2 3" key="1">
    <citation type="submission" date="2016-06" db="EMBL/GenBank/DDBJ databases">
        <title>Evolution of pathogenesis and genome organization in the Tremellales.</title>
        <authorList>
            <person name="Cuomo C."/>
            <person name="Litvintseva A."/>
            <person name="Heitman J."/>
            <person name="Chen Y."/>
            <person name="Sun S."/>
            <person name="Springer D."/>
            <person name="Dromer F."/>
            <person name="Young S."/>
            <person name="Zeng Q."/>
            <person name="Chapman S."/>
            <person name="Gujja S."/>
            <person name="Saif S."/>
            <person name="Birren B."/>
        </authorList>
    </citation>
    <scope>NUCLEOTIDE SEQUENCE [LARGE SCALE GENOMIC DNA]</scope>
    <source>
        <strain evidence="2 3">ATCC 28783</strain>
    </source>
</reference>
<dbReference type="VEuPathDB" id="FungiDB:TREMEDRAFT_74434"/>
<feature type="compositionally biased region" description="Low complexity" evidence="1">
    <location>
        <begin position="2034"/>
        <end position="2059"/>
    </location>
</feature>
<feature type="compositionally biased region" description="Basic and acidic residues" evidence="1">
    <location>
        <begin position="1796"/>
        <end position="1809"/>
    </location>
</feature>
<gene>
    <name evidence="2" type="ORF">M231_06579</name>
</gene>
<feature type="compositionally biased region" description="Low complexity" evidence="1">
    <location>
        <begin position="93"/>
        <end position="104"/>
    </location>
</feature>
<feature type="region of interest" description="Disordered" evidence="1">
    <location>
        <begin position="1446"/>
        <end position="1487"/>
    </location>
</feature>